<proteinExistence type="predicted"/>
<dbReference type="SUPFAM" id="SSF46785">
    <property type="entry name" value="Winged helix' DNA-binding domain"/>
    <property type="match status" value="1"/>
</dbReference>
<evidence type="ECO:0000256" key="2">
    <source>
        <dbReference type="ARBA" id="ARBA00023125"/>
    </source>
</evidence>
<evidence type="ECO:0000259" key="5">
    <source>
        <dbReference type="PROSITE" id="PS51078"/>
    </source>
</evidence>
<evidence type="ECO:0000259" key="4">
    <source>
        <dbReference type="PROSITE" id="PS51077"/>
    </source>
</evidence>
<dbReference type="GO" id="GO:0003700">
    <property type="term" value="F:DNA-binding transcription factor activity"/>
    <property type="evidence" value="ECO:0007669"/>
    <property type="project" value="TreeGrafter"/>
</dbReference>
<dbReference type="PANTHER" id="PTHR30136">
    <property type="entry name" value="HELIX-TURN-HELIX TRANSCRIPTIONAL REGULATOR, ICLR FAMILY"/>
    <property type="match status" value="1"/>
</dbReference>
<dbReference type="AlphaFoldDB" id="A0A4S8EPX8"/>
<reference evidence="6 7" key="1">
    <citation type="journal article" date="2015" name="Antonie Van Leeuwenhoek">
        <title>Lampropedia puyangensis sp. nov., isolated from symptomatic bark of Populus ? euramericana canker and emended description of Lampropedia hyalina (Ehrenberg 1832) Lee et al. 2004.</title>
        <authorList>
            <person name="Li Y."/>
            <person name="Wang T."/>
            <person name="Piao C.G."/>
            <person name="Wang L.F."/>
            <person name="Tian G.Z."/>
            <person name="Zhu T.H."/>
            <person name="Guo M.W."/>
        </authorList>
    </citation>
    <scope>NUCLEOTIDE SEQUENCE [LARGE SCALE GENOMIC DNA]</scope>
    <source>
        <strain evidence="6 7">2-bin</strain>
    </source>
</reference>
<dbReference type="InterPro" id="IPR014757">
    <property type="entry name" value="Tscrpt_reg_IclR_C"/>
</dbReference>
<evidence type="ECO:0000313" key="7">
    <source>
        <dbReference type="Proteomes" id="UP000308917"/>
    </source>
</evidence>
<dbReference type="PROSITE" id="PS51077">
    <property type="entry name" value="HTH_ICLR"/>
    <property type="match status" value="1"/>
</dbReference>
<organism evidence="6 7">
    <name type="scientific">Lampropedia puyangensis</name>
    <dbReference type="NCBI Taxonomy" id="1330072"/>
    <lineage>
        <taxon>Bacteria</taxon>
        <taxon>Pseudomonadati</taxon>
        <taxon>Pseudomonadota</taxon>
        <taxon>Betaproteobacteria</taxon>
        <taxon>Burkholderiales</taxon>
        <taxon>Comamonadaceae</taxon>
        <taxon>Lampropedia</taxon>
    </lineage>
</organism>
<protein>
    <submittedName>
        <fullName evidence="6">IclR family transcriptional regulator</fullName>
    </submittedName>
</protein>
<keyword evidence="1" id="KW-0805">Transcription regulation</keyword>
<evidence type="ECO:0000256" key="1">
    <source>
        <dbReference type="ARBA" id="ARBA00023015"/>
    </source>
</evidence>
<dbReference type="InterPro" id="IPR036388">
    <property type="entry name" value="WH-like_DNA-bd_sf"/>
</dbReference>
<keyword evidence="7" id="KW-1185">Reference proteome</keyword>
<dbReference type="Proteomes" id="UP000308917">
    <property type="component" value="Unassembled WGS sequence"/>
</dbReference>
<sequence length="314" mass="34571">MSNKLIPYQPFCNKCCNSCVLRILKEPQLTDLTDVTQSDGDEARYIVPALERGLRILGQFTRERRQISAPELAQSLQLPRSTVFRLLNTLESMEFVEKTDNGREYKLSLGVLRLGFEYLASLDLTELGTPLVNRLCQQVGHAANLVVRDDRHIVYVAKATSSTSPFIGSVSVGTRLPAHATVLGHVLLAGLSLNQLKELYPEQALENFSTRTPADVNELYQSAMQIREQGYVAGEGFYEAHISTIAAPVYNHSGQIVAAMGITLGAPRIQAAEKLMLIDSVCEVANELSALMDYAPAIRRRKVVPLRSGQKGVA</sequence>
<keyword evidence="3" id="KW-0804">Transcription</keyword>
<dbReference type="Gene3D" id="3.30.450.40">
    <property type="match status" value="1"/>
</dbReference>
<feature type="domain" description="IclR-ED" evidence="5">
    <location>
        <begin position="110"/>
        <end position="294"/>
    </location>
</feature>
<dbReference type="GO" id="GO:0003677">
    <property type="term" value="F:DNA binding"/>
    <property type="evidence" value="ECO:0007669"/>
    <property type="project" value="UniProtKB-KW"/>
</dbReference>
<dbReference type="InterPro" id="IPR050707">
    <property type="entry name" value="HTH_MetabolicPath_Reg"/>
</dbReference>
<evidence type="ECO:0000256" key="3">
    <source>
        <dbReference type="ARBA" id="ARBA00023163"/>
    </source>
</evidence>
<dbReference type="SUPFAM" id="SSF55781">
    <property type="entry name" value="GAF domain-like"/>
    <property type="match status" value="1"/>
</dbReference>
<dbReference type="EMBL" id="STFG01000034">
    <property type="protein sequence ID" value="THT96160.1"/>
    <property type="molecule type" value="Genomic_DNA"/>
</dbReference>
<accession>A0A4S8EPX8</accession>
<dbReference type="GO" id="GO:0045892">
    <property type="term" value="P:negative regulation of DNA-templated transcription"/>
    <property type="evidence" value="ECO:0007669"/>
    <property type="project" value="TreeGrafter"/>
</dbReference>
<dbReference type="SMART" id="SM00346">
    <property type="entry name" value="HTH_ICLR"/>
    <property type="match status" value="1"/>
</dbReference>
<comment type="caution">
    <text evidence="6">The sequence shown here is derived from an EMBL/GenBank/DDBJ whole genome shotgun (WGS) entry which is preliminary data.</text>
</comment>
<dbReference type="Pfam" id="PF01614">
    <property type="entry name" value="IclR_C"/>
    <property type="match status" value="1"/>
</dbReference>
<dbReference type="InterPro" id="IPR029016">
    <property type="entry name" value="GAF-like_dom_sf"/>
</dbReference>
<gene>
    <name evidence="6" type="ORF">E9531_16695</name>
</gene>
<feature type="domain" description="HTH iclR-type" evidence="4">
    <location>
        <begin position="47"/>
        <end position="109"/>
    </location>
</feature>
<dbReference type="Gene3D" id="1.10.10.10">
    <property type="entry name" value="Winged helix-like DNA-binding domain superfamily/Winged helix DNA-binding domain"/>
    <property type="match status" value="1"/>
</dbReference>
<dbReference type="InterPro" id="IPR005471">
    <property type="entry name" value="Tscrpt_reg_IclR_N"/>
</dbReference>
<dbReference type="InterPro" id="IPR036390">
    <property type="entry name" value="WH_DNA-bd_sf"/>
</dbReference>
<dbReference type="PANTHER" id="PTHR30136:SF34">
    <property type="entry name" value="TRANSCRIPTIONAL REGULATOR"/>
    <property type="match status" value="1"/>
</dbReference>
<evidence type="ECO:0000313" key="6">
    <source>
        <dbReference type="EMBL" id="THT96160.1"/>
    </source>
</evidence>
<dbReference type="OrthoDB" id="9807558at2"/>
<dbReference type="Pfam" id="PF09339">
    <property type="entry name" value="HTH_IclR"/>
    <property type="match status" value="1"/>
</dbReference>
<dbReference type="PROSITE" id="PS51078">
    <property type="entry name" value="ICLR_ED"/>
    <property type="match status" value="1"/>
</dbReference>
<name>A0A4S8EPX8_9BURK</name>
<keyword evidence="2" id="KW-0238">DNA-binding</keyword>